<sequence>MHLRGIVQTAALEENPPGSGTIEMILRVQGVGAGQPRKLIIPYSLLLQDETLDPDLISGRGFEADVDPVEQRWVVSQIAFASRILRQPE</sequence>
<organism evidence="1">
    <name type="scientific">Singulisphaera sp. Ch08</name>
    <dbReference type="NCBI Taxonomy" id="3120278"/>
    <lineage>
        <taxon>Bacteria</taxon>
        <taxon>Pseudomonadati</taxon>
        <taxon>Planctomycetota</taxon>
        <taxon>Planctomycetia</taxon>
        <taxon>Isosphaerales</taxon>
        <taxon>Isosphaeraceae</taxon>
        <taxon>Singulisphaera</taxon>
    </lineage>
</organism>
<reference evidence="1" key="1">
    <citation type="submission" date="2024-05" db="EMBL/GenBank/DDBJ databases">
        <title>Planctomycetes of the genus Singulisphaera possess chitinolytic capabilities.</title>
        <authorList>
            <person name="Ivanova A."/>
        </authorList>
    </citation>
    <scope>NUCLEOTIDE SEQUENCE</scope>
    <source>
        <strain evidence="1">Ch08T</strain>
    </source>
</reference>
<gene>
    <name evidence="1" type="ORF">V5E97_36870</name>
</gene>
<name>A0AAU7CFH6_9BACT</name>
<dbReference type="EMBL" id="CP155447">
    <property type="protein sequence ID" value="XBH03830.1"/>
    <property type="molecule type" value="Genomic_DNA"/>
</dbReference>
<proteinExistence type="predicted"/>
<dbReference type="AlphaFoldDB" id="A0AAU7CFH6"/>
<accession>A0AAU7CFH6</accession>
<dbReference type="RefSeq" id="WP_406696572.1">
    <property type="nucleotide sequence ID" value="NZ_CP155447.1"/>
</dbReference>
<protein>
    <submittedName>
        <fullName evidence="1">Uncharacterized protein</fullName>
    </submittedName>
</protein>
<evidence type="ECO:0000313" key="1">
    <source>
        <dbReference type="EMBL" id="XBH03830.1"/>
    </source>
</evidence>